<proteinExistence type="inferred from homology"/>
<evidence type="ECO:0000256" key="9">
    <source>
        <dbReference type="SAM" id="Phobius"/>
    </source>
</evidence>
<feature type="signal peptide" evidence="10">
    <location>
        <begin position="1"/>
        <end position="18"/>
    </location>
</feature>
<keyword evidence="5 9" id="KW-1133">Transmembrane helix</keyword>
<keyword evidence="8" id="KW-0175">Coiled coil</keyword>
<evidence type="ECO:0000313" key="12">
    <source>
        <dbReference type="EMBL" id="PVU95806.1"/>
    </source>
</evidence>
<feature type="chain" id="PRO_5015396472" description="GOLD domain-containing protein" evidence="10">
    <location>
        <begin position="19"/>
        <end position="213"/>
    </location>
</feature>
<feature type="coiled-coil region" evidence="8">
    <location>
        <begin position="132"/>
        <end position="166"/>
    </location>
</feature>
<dbReference type="EMBL" id="MBFR01000046">
    <property type="protein sequence ID" value="PVU95806.1"/>
    <property type="molecule type" value="Genomic_DNA"/>
</dbReference>
<reference evidence="12 13" key="1">
    <citation type="journal article" date="2018" name="MBio">
        <title>Comparative Genomics Reveals the Core Gene Toolbox for the Fungus-Insect Symbiosis.</title>
        <authorList>
            <person name="Wang Y."/>
            <person name="Stata M."/>
            <person name="Wang W."/>
            <person name="Stajich J.E."/>
            <person name="White M.M."/>
            <person name="Moncalvo J.M."/>
        </authorList>
    </citation>
    <scope>NUCLEOTIDE SEQUENCE [LARGE SCALE GENOMIC DNA]</scope>
    <source>
        <strain evidence="12 13">SWE-8-4</strain>
    </source>
</reference>
<comment type="similarity">
    <text evidence="2 7">Belongs to the EMP24/GP25L family.</text>
</comment>
<dbReference type="SMART" id="SM01190">
    <property type="entry name" value="EMP24_GP25L"/>
    <property type="match status" value="1"/>
</dbReference>
<dbReference type="OrthoDB" id="759142at2759"/>
<dbReference type="GO" id="GO:0016020">
    <property type="term" value="C:membrane"/>
    <property type="evidence" value="ECO:0007669"/>
    <property type="project" value="UniProtKB-SubCell"/>
</dbReference>
<evidence type="ECO:0000256" key="2">
    <source>
        <dbReference type="ARBA" id="ARBA00007104"/>
    </source>
</evidence>
<organism evidence="12 13">
    <name type="scientific">Smittium simulii</name>
    <dbReference type="NCBI Taxonomy" id="133385"/>
    <lineage>
        <taxon>Eukaryota</taxon>
        <taxon>Fungi</taxon>
        <taxon>Fungi incertae sedis</taxon>
        <taxon>Zoopagomycota</taxon>
        <taxon>Kickxellomycotina</taxon>
        <taxon>Harpellomycetes</taxon>
        <taxon>Harpellales</taxon>
        <taxon>Legeriomycetaceae</taxon>
        <taxon>Smittium</taxon>
    </lineage>
</organism>
<evidence type="ECO:0000256" key="3">
    <source>
        <dbReference type="ARBA" id="ARBA00022692"/>
    </source>
</evidence>
<evidence type="ECO:0000256" key="1">
    <source>
        <dbReference type="ARBA" id="ARBA00004479"/>
    </source>
</evidence>
<evidence type="ECO:0000256" key="8">
    <source>
        <dbReference type="SAM" id="Coils"/>
    </source>
</evidence>
<sequence>MRGLQLLFALLLSATTYAVYFDMDAFAQGSGVSKCVSQWVSQDQPVKVKVNVKPNSNDQTVNVNIFDDSPNNNKYTQQFGVTEQTFTFYTQAHANVIICFDNILQNGIQRVAQRAEIKIDMDSGLSVIENKSDQIQAELNPIESELRRLETNLEEIQEFLNHLKSKESHLRDLNELTNSRVSTFSIFTMLVLVTIATSQVFYLRKFFKTKKLI</sequence>
<dbReference type="InterPro" id="IPR009038">
    <property type="entry name" value="GOLD_dom"/>
</dbReference>
<name>A0A2T9YU22_9FUNG</name>
<feature type="transmembrane region" description="Helical" evidence="9">
    <location>
        <begin position="184"/>
        <end position="203"/>
    </location>
</feature>
<dbReference type="Proteomes" id="UP000245383">
    <property type="component" value="Unassembled WGS sequence"/>
</dbReference>
<gene>
    <name evidence="12" type="ORF">BB561_001570</name>
</gene>
<protein>
    <recommendedName>
        <fullName evidence="11">GOLD domain-containing protein</fullName>
    </recommendedName>
</protein>
<dbReference type="PANTHER" id="PTHR22811">
    <property type="entry name" value="TRANSMEMBRANE EMP24 DOMAIN-CONTAINING PROTEIN"/>
    <property type="match status" value="1"/>
</dbReference>
<keyword evidence="3 7" id="KW-0812">Transmembrane</keyword>
<evidence type="ECO:0000313" key="13">
    <source>
        <dbReference type="Proteomes" id="UP000245383"/>
    </source>
</evidence>
<keyword evidence="6 9" id="KW-0472">Membrane</keyword>
<dbReference type="Pfam" id="PF01105">
    <property type="entry name" value="EMP24_GP25L"/>
    <property type="match status" value="1"/>
</dbReference>
<dbReference type="InterPro" id="IPR015720">
    <property type="entry name" value="Emp24-like"/>
</dbReference>
<evidence type="ECO:0000259" key="11">
    <source>
        <dbReference type="PROSITE" id="PS50866"/>
    </source>
</evidence>
<evidence type="ECO:0000256" key="6">
    <source>
        <dbReference type="ARBA" id="ARBA00023136"/>
    </source>
</evidence>
<evidence type="ECO:0000256" key="5">
    <source>
        <dbReference type="ARBA" id="ARBA00022989"/>
    </source>
</evidence>
<dbReference type="PROSITE" id="PS50866">
    <property type="entry name" value="GOLD"/>
    <property type="match status" value="1"/>
</dbReference>
<evidence type="ECO:0000256" key="10">
    <source>
        <dbReference type="SAM" id="SignalP"/>
    </source>
</evidence>
<accession>A0A2T9YU22</accession>
<keyword evidence="4 10" id="KW-0732">Signal</keyword>
<dbReference type="STRING" id="133385.A0A2T9YU22"/>
<evidence type="ECO:0000256" key="7">
    <source>
        <dbReference type="RuleBase" id="RU003827"/>
    </source>
</evidence>
<feature type="domain" description="GOLD" evidence="11">
    <location>
        <begin position="33"/>
        <end position="123"/>
    </location>
</feature>
<keyword evidence="13" id="KW-1185">Reference proteome</keyword>
<evidence type="ECO:0000256" key="4">
    <source>
        <dbReference type="ARBA" id="ARBA00022729"/>
    </source>
</evidence>
<dbReference type="AlphaFoldDB" id="A0A2T9YU22"/>
<comment type="subcellular location">
    <subcellularLocation>
        <location evidence="1 7">Membrane</location>
        <topology evidence="1 7">Single-pass type I membrane protein</topology>
    </subcellularLocation>
</comment>
<comment type="caution">
    <text evidence="12">The sequence shown here is derived from an EMBL/GenBank/DDBJ whole genome shotgun (WGS) entry which is preliminary data.</text>
</comment>